<keyword evidence="3 11" id="KW-0813">Transport</keyword>
<dbReference type="InterPro" id="IPR004713">
    <property type="entry name" value="CaH_exchang"/>
</dbReference>
<feature type="transmembrane region" description="Helical" evidence="11">
    <location>
        <begin position="273"/>
        <end position="296"/>
    </location>
</feature>
<organism evidence="13">
    <name type="scientific">Chlamydomonas euryale</name>
    <dbReference type="NCBI Taxonomy" id="1486919"/>
    <lineage>
        <taxon>Eukaryota</taxon>
        <taxon>Viridiplantae</taxon>
        <taxon>Chlorophyta</taxon>
        <taxon>core chlorophytes</taxon>
        <taxon>Chlorophyceae</taxon>
        <taxon>CS clade</taxon>
        <taxon>Chlamydomonadales</taxon>
        <taxon>Chlamydomonadaceae</taxon>
        <taxon>Chlamydomonas</taxon>
    </lineage>
</organism>
<dbReference type="InterPro" id="IPR004798">
    <property type="entry name" value="CAX-like"/>
</dbReference>
<dbReference type="PANTHER" id="PTHR31503">
    <property type="entry name" value="VACUOLAR CALCIUM ION TRANSPORTER"/>
    <property type="match status" value="1"/>
</dbReference>
<keyword evidence="7 11" id="KW-0106">Calcium</keyword>
<feature type="transmembrane region" description="Helical" evidence="11">
    <location>
        <begin position="95"/>
        <end position="116"/>
    </location>
</feature>
<dbReference type="NCBIfam" id="TIGR00846">
    <property type="entry name" value="caca2"/>
    <property type="match status" value="1"/>
</dbReference>
<evidence type="ECO:0000256" key="1">
    <source>
        <dbReference type="ARBA" id="ARBA00004127"/>
    </source>
</evidence>
<evidence type="ECO:0000256" key="4">
    <source>
        <dbReference type="ARBA" id="ARBA00022449"/>
    </source>
</evidence>
<evidence type="ECO:0000256" key="6">
    <source>
        <dbReference type="ARBA" id="ARBA00022692"/>
    </source>
</evidence>
<dbReference type="PANTHER" id="PTHR31503:SF22">
    <property type="entry name" value="VACUOLAR CALCIUM ION TRANSPORTER"/>
    <property type="match status" value="1"/>
</dbReference>
<feature type="transmembrane region" description="Helical" evidence="11">
    <location>
        <begin position="303"/>
        <end position="328"/>
    </location>
</feature>
<dbReference type="Gene3D" id="1.20.1420.30">
    <property type="entry name" value="NCX, central ion-binding region"/>
    <property type="match status" value="1"/>
</dbReference>
<reference evidence="13" key="1">
    <citation type="submission" date="2021-01" db="EMBL/GenBank/DDBJ databases">
        <authorList>
            <person name="Corre E."/>
            <person name="Pelletier E."/>
            <person name="Niang G."/>
            <person name="Scheremetjew M."/>
            <person name="Finn R."/>
            <person name="Kale V."/>
            <person name="Holt S."/>
            <person name="Cochrane G."/>
            <person name="Meng A."/>
            <person name="Brown T."/>
            <person name="Cohen L."/>
        </authorList>
    </citation>
    <scope>NUCLEOTIDE SEQUENCE</scope>
    <source>
        <strain evidence="13">CCMP219</strain>
    </source>
</reference>
<keyword evidence="6 11" id="KW-0812">Transmembrane</keyword>
<evidence type="ECO:0000313" key="13">
    <source>
        <dbReference type="EMBL" id="CAD8302866.1"/>
    </source>
</evidence>
<name>A0A7R9VR64_9CHLO</name>
<gene>
    <name evidence="13" type="ORF">CEUR00632_LOCUS16782</name>
</gene>
<evidence type="ECO:0000256" key="2">
    <source>
        <dbReference type="ARBA" id="ARBA00008248"/>
    </source>
</evidence>
<feature type="transmembrane region" description="Helical" evidence="11">
    <location>
        <begin position="66"/>
        <end position="83"/>
    </location>
</feature>
<keyword evidence="4 11" id="KW-0050">Antiport</keyword>
<accession>A0A7R9VR64</accession>
<dbReference type="InterPro" id="IPR044880">
    <property type="entry name" value="NCX_ion-bd_dom_sf"/>
</dbReference>
<dbReference type="AlphaFoldDB" id="A0A7R9VR64"/>
<sequence length="384" mass="40993">MHVTLCDPKSAHPEALCHAADEEQRASGDLAAVMDIILGSPINLLLVCVPLAFASGIYSWGPVWTFSLNFVSLIPLALILGDVTEDLALRFGDVIGGLLNATFGNIVEIILSVAALERGLYTVVATSLLGSILSNLLLVLGCCFWFGGMYYKTQTFSMVSNRTCSALLFLSVIGIILPTCASTMLHMDADQTLYISRGTSVILLTCYISYLVFQLYTHIGLFKASDEESEQPVLSLPVAITMLTAITVIVAFASEFLTGSIEEVSEATGLGQAFLGMIVLPIAGNACEHITAIIVAMKNKMDLALGVAVGSSIQIALFAIPFVVVVAWAQGLPFSLVFDPFSALALALSVIHANNVTADAISHWLLGVQLVAVYVIIAYTYLFR</sequence>
<dbReference type="GO" id="GO:0012505">
    <property type="term" value="C:endomembrane system"/>
    <property type="evidence" value="ECO:0007669"/>
    <property type="project" value="UniProtKB-SubCell"/>
</dbReference>
<dbReference type="Pfam" id="PF01699">
    <property type="entry name" value="Na_Ca_ex"/>
    <property type="match status" value="2"/>
</dbReference>
<dbReference type="GO" id="GO:0015369">
    <property type="term" value="F:calcium:proton antiporter activity"/>
    <property type="evidence" value="ECO:0007669"/>
    <property type="project" value="UniProtKB-UniRule"/>
</dbReference>
<comment type="caution">
    <text evidence="11">Lacks conserved residue(s) required for the propagation of feature annotation.</text>
</comment>
<protein>
    <recommendedName>
        <fullName evidence="11">Vacuolar cation/proton exchanger</fullName>
    </recommendedName>
</protein>
<dbReference type="InterPro" id="IPR004837">
    <property type="entry name" value="NaCa_Exmemb"/>
</dbReference>
<evidence type="ECO:0000256" key="5">
    <source>
        <dbReference type="ARBA" id="ARBA00022568"/>
    </source>
</evidence>
<feature type="domain" description="Sodium/calcium exchanger membrane region" evidence="12">
    <location>
        <begin position="63"/>
        <end position="215"/>
    </location>
</feature>
<evidence type="ECO:0000256" key="8">
    <source>
        <dbReference type="ARBA" id="ARBA00022989"/>
    </source>
</evidence>
<keyword evidence="5 11" id="KW-0109">Calcium transport</keyword>
<evidence type="ECO:0000256" key="7">
    <source>
        <dbReference type="ARBA" id="ARBA00022837"/>
    </source>
</evidence>
<feature type="domain" description="Sodium/calcium exchanger membrane region" evidence="12">
    <location>
        <begin position="240"/>
        <end position="380"/>
    </location>
</feature>
<dbReference type="GO" id="GO:0009705">
    <property type="term" value="C:plant-type vacuole membrane"/>
    <property type="evidence" value="ECO:0007669"/>
    <property type="project" value="TreeGrafter"/>
</dbReference>
<dbReference type="NCBIfam" id="TIGR00378">
    <property type="entry name" value="cax"/>
    <property type="match status" value="1"/>
</dbReference>
<feature type="transmembrane region" description="Helical" evidence="11">
    <location>
        <begin position="363"/>
        <end position="382"/>
    </location>
</feature>
<evidence type="ECO:0000256" key="9">
    <source>
        <dbReference type="ARBA" id="ARBA00023065"/>
    </source>
</evidence>
<evidence type="ECO:0000259" key="12">
    <source>
        <dbReference type="Pfam" id="PF01699"/>
    </source>
</evidence>
<dbReference type="GO" id="GO:0006874">
    <property type="term" value="P:intracellular calcium ion homeostasis"/>
    <property type="evidence" value="ECO:0007669"/>
    <property type="project" value="TreeGrafter"/>
</dbReference>
<keyword evidence="10 11" id="KW-0472">Membrane</keyword>
<feature type="transmembrane region" description="Helical" evidence="11">
    <location>
        <begin position="128"/>
        <end position="151"/>
    </location>
</feature>
<keyword evidence="8 11" id="KW-1133">Transmembrane helix</keyword>
<comment type="similarity">
    <text evidence="2">Belongs to the Ca(2+):cation antiporter (CaCA) (TC 2.A.19) family. Cation/proton exchanger (CAX) subfamily.</text>
</comment>
<comment type="function">
    <text evidence="11">Vacuolar cation/proton exchanger (CAX). Translocates Ca(2+) and other metal ions into vacuoles using the proton gradient formed by H(+)-ATPase and H(+)-pyrophosphatase.</text>
</comment>
<comment type="subcellular location">
    <subcellularLocation>
        <location evidence="1">Endomembrane system</location>
        <topology evidence="1">Multi-pass membrane protein</topology>
    </subcellularLocation>
    <subcellularLocation>
        <location evidence="11">Vacuole membrane</location>
    </subcellularLocation>
</comment>
<feature type="transmembrane region" description="Helical" evidence="11">
    <location>
        <begin position="163"/>
        <end position="187"/>
    </location>
</feature>
<keyword evidence="9 11" id="KW-0406">Ion transport</keyword>
<dbReference type="EMBL" id="HBEC01036140">
    <property type="protein sequence ID" value="CAD8302866.1"/>
    <property type="molecule type" value="Transcribed_RNA"/>
</dbReference>
<keyword evidence="11" id="KW-0926">Vacuole</keyword>
<feature type="transmembrane region" description="Helical" evidence="11">
    <location>
        <begin position="233"/>
        <end position="253"/>
    </location>
</feature>
<evidence type="ECO:0000256" key="3">
    <source>
        <dbReference type="ARBA" id="ARBA00022448"/>
    </source>
</evidence>
<evidence type="ECO:0000256" key="10">
    <source>
        <dbReference type="ARBA" id="ARBA00023136"/>
    </source>
</evidence>
<evidence type="ECO:0000256" key="11">
    <source>
        <dbReference type="RuleBase" id="RU365028"/>
    </source>
</evidence>
<proteinExistence type="inferred from homology"/>
<feature type="transmembrane region" description="Helical" evidence="11">
    <location>
        <begin position="193"/>
        <end position="213"/>
    </location>
</feature>
<feature type="transmembrane region" description="Helical" evidence="11">
    <location>
        <begin position="42"/>
        <end position="60"/>
    </location>
</feature>